<dbReference type="OrthoDB" id="2736244at2"/>
<name>A0A1G8N2M9_9BACI</name>
<evidence type="ECO:0000313" key="1">
    <source>
        <dbReference type="EMBL" id="SDI74307.1"/>
    </source>
</evidence>
<evidence type="ECO:0000313" key="2">
    <source>
        <dbReference type="Proteomes" id="UP000199017"/>
    </source>
</evidence>
<dbReference type="InterPro" id="IPR017263">
    <property type="entry name" value="UCP037692"/>
</dbReference>
<keyword evidence="2" id="KW-1185">Reference proteome</keyword>
<dbReference type="STRING" id="930129.SAMN05216352_11176"/>
<protein>
    <submittedName>
        <fullName evidence="1">Uncharacterized protein</fullName>
    </submittedName>
</protein>
<dbReference type="PIRSF" id="PIRSF037692">
    <property type="entry name" value="UCP037692"/>
    <property type="match status" value="1"/>
</dbReference>
<dbReference type="Pfam" id="PF17277">
    <property type="entry name" value="DUF5342"/>
    <property type="match status" value="1"/>
</dbReference>
<dbReference type="EMBL" id="FNDU01000011">
    <property type="protein sequence ID" value="SDI74307.1"/>
    <property type="molecule type" value="Genomic_DNA"/>
</dbReference>
<dbReference type="AlphaFoldDB" id="A0A1G8N2M9"/>
<dbReference type="RefSeq" id="WP_091586906.1">
    <property type="nucleotide sequence ID" value="NZ_FNDU01000011.1"/>
</dbReference>
<organism evidence="1 2">
    <name type="scientific">Alteribacillus bidgolensis</name>
    <dbReference type="NCBI Taxonomy" id="930129"/>
    <lineage>
        <taxon>Bacteria</taxon>
        <taxon>Bacillati</taxon>
        <taxon>Bacillota</taxon>
        <taxon>Bacilli</taxon>
        <taxon>Bacillales</taxon>
        <taxon>Bacillaceae</taxon>
        <taxon>Alteribacillus</taxon>
    </lineage>
</organism>
<gene>
    <name evidence="1" type="ORF">SAMN05216352_11176</name>
</gene>
<proteinExistence type="predicted"/>
<reference evidence="1 2" key="1">
    <citation type="submission" date="2016-10" db="EMBL/GenBank/DDBJ databases">
        <authorList>
            <person name="de Groot N.N."/>
        </authorList>
    </citation>
    <scope>NUCLEOTIDE SEQUENCE [LARGE SCALE GENOMIC DNA]</scope>
    <source>
        <strain evidence="2">P4B,CCM 7963,CECT 7998,DSM 25260,IBRC-M 10614,KCTC 13821</strain>
    </source>
</reference>
<dbReference type="Proteomes" id="UP000199017">
    <property type="component" value="Unassembled WGS sequence"/>
</dbReference>
<sequence length="75" mass="9223">MIMHFQWYEKKNNWLRKEWAFSFYFKGSYYNGVYFKDGSIKWEGEQLPSNDKENITTQVHDLVLYHIFEDHTPPV</sequence>
<accession>A0A1G8N2M9</accession>